<dbReference type="InterPro" id="IPR036188">
    <property type="entry name" value="FAD/NAD-bd_sf"/>
</dbReference>
<dbReference type="PRINTS" id="PR00419">
    <property type="entry name" value="ADXRDTASE"/>
</dbReference>
<gene>
    <name evidence="7" type="ORF">ACFOZ8_19160</name>
</gene>
<dbReference type="SUPFAM" id="SSF51905">
    <property type="entry name" value="FAD/NAD(P)-binding domain"/>
    <property type="match status" value="1"/>
</dbReference>
<keyword evidence="8" id="KW-1185">Reference proteome</keyword>
<dbReference type="EMBL" id="JBHSAM010000028">
    <property type="protein sequence ID" value="MFC4101770.1"/>
    <property type="molecule type" value="Genomic_DNA"/>
</dbReference>
<sequence>MKQGHVAIIGAGPGGLAAGMLLAGQGYRVTVYEKQSYVGGRTSRMQLGDYAFDRGPTFLMYPSLLEELFESVGRSLRDYVDLVELDPLYRLKFGELEFTPSTDMDRTEAEIERLFPGNGAGYRRFMREEGLKFERVSPLLMRPFGKIRDYVRSDIFAALPRLNAVDSVYNRLSRYFNDERLKYAFTFQAKYLGMSPWECPGTFTILSYLEHRYGLYHPIGGVNQVCEAMRRVMEEYGGRVELGRGVAQVIVKNGTAAGLLLEDGERIEADHVVVNADFATAVHRLFDPSDLKKHKPARVAKMKYSCSTYMLYLGLDRKIDMPHHNVLFAGDYRANVHDIMNSRVLSKDASIYIHNPGLHDPTLAPAGKTALYALMPVPNLTADIDWAEQSAIVREAMLDRMELEPELKGIRASIETEAVISPQQWRDDHDVFLGATFNLAHTLDQMMLLRPHNRFEDVGNCWLVGGGTHPGSGLPTIFSSARISAELLMEQDRNSRRSFFRATRHS</sequence>
<comment type="caution">
    <text evidence="7">The sequence shown here is derived from an EMBL/GenBank/DDBJ whole genome shotgun (WGS) entry which is preliminary data.</text>
</comment>
<comment type="pathway">
    <text evidence="1 5">Carotenoid biosynthesis.</text>
</comment>
<dbReference type="Proteomes" id="UP001595715">
    <property type="component" value="Unassembled WGS sequence"/>
</dbReference>
<dbReference type="InterPro" id="IPR008150">
    <property type="entry name" value="Phytoene_DH_bac_CS"/>
</dbReference>
<proteinExistence type="inferred from homology"/>
<evidence type="ECO:0000256" key="5">
    <source>
        <dbReference type="RuleBase" id="RU362075"/>
    </source>
</evidence>
<dbReference type="Pfam" id="PF01593">
    <property type="entry name" value="Amino_oxidase"/>
    <property type="match status" value="1"/>
</dbReference>
<dbReference type="PANTHER" id="PTHR43734:SF1">
    <property type="entry name" value="PHYTOENE DESATURASE"/>
    <property type="match status" value="1"/>
</dbReference>
<keyword evidence="3 5" id="KW-0560">Oxidoreductase</keyword>
<dbReference type="NCBIfam" id="TIGR02734">
    <property type="entry name" value="crtI_fam"/>
    <property type="match status" value="1"/>
</dbReference>
<evidence type="ECO:0000256" key="2">
    <source>
        <dbReference type="ARBA" id="ARBA00022746"/>
    </source>
</evidence>
<evidence type="ECO:0000256" key="1">
    <source>
        <dbReference type="ARBA" id="ARBA00004829"/>
    </source>
</evidence>
<keyword evidence="2 5" id="KW-0125">Carotenoid biosynthesis</keyword>
<reference evidence="8" key="1">
    <citation type="journal article" date="2019" name="Int. J. Syst. Evol. Microbiol.">
        <title>The Global Catalogue of Microorganisms (GCM) 10K type strain sequencing project: providing services to taxonomists for standard genome sequencing and annotation.</title>
        <authorList>
            <consortium name="The Broad Institute Genomics Platform"/>
            <consortium name="The Broad Institute Genome Sequencing Center for Infectious Disease"/>
            <person name="Wu L."/>
            <person name="Ma J."/>
        </authorList>
    </citation>
    <scope>NUCLEOTIDE SEQUENCE [LARGE SCALE GENOMIC DNA]</scope>
    <source>
        <strain evidence="8">IBRC-M 10987</strain>
    </source>
</reference>
<comment type="similarity">
    <text evidence="4">Belongs to the carotenoid/retinoid oxidoreductase family. CrtN subfamily.</text>
</comment>
<accession>A0ABV8K6Z6</accession>
<dbReference type="InterPro" id="IPR002937">
    <property type="entry name" value="Amino_oxidase"/>
</dbReference>
<organism evidence="7 8">
    <name type="scientific">Paenibacillus xanthanilyticus</name>
    <dbReference type="NCBI Taxonomy" id="1783531"/>
    <lineage>
        <taxon>Bacteria</taxon>
        <taxon>Bacillati</taxon>
        <taxon>Bacillota</taxon>
        <taxon>Bacilli</taxon>
        <taxon>Bacillales</taxon>
        <taxon>Paenibacillaceae</taxon>
        <taxon>Paenibacillus</taxon>
    </lineage>
</organism>
<feature type="domain" description="Amine oxidase" evidence="6">
    <location>
        <begin position="14"/>
        <end position="488"/>
    </location>
</feature>
<evidence type="ECO:0000313" key="7">
    <source>
        <dbReference type="EMBL" id="MFC4101770.1"/>
    </source>
</evidence>
<evidence type="ECO:0000259" key="6">
    <source>
        <dbReference type="Pfam" id="PF01593"/>
    </source>
</evidence>
<name>A0ABV8K6Z6_9BACL</name>
<dbReference type="PROSITE" id="PS00982">
    <property type="entry name" value="PHYTOENE_DH"/>
    <property type="match status" value="1"/>
</dbReference>
<evidence type="ECO:0000256" key="4">
    <source>
        <dbReference type="ARBA" id="ARBA00038322"/>
    </source>
</evidence>
<protein>
    <submittedName>
        <fullName evidence="7">Phytoene desaturase family protein</fullName>
    </submittedName>
</protein>
<dbReference type="RefSeq" id="WP_377720368.1">
    <property type="nucleotide sequence ID" value="NZ_JBHSAM010000028.1"/>
</dbReference>
<dbReference type="Gene3D" id="3.50.50.60">
    <property type="entry name" value="FAD/NAD(P)-binding domain"/>
    <property type="match status" value="2"/>
</dbReference>
<dbReference type="InterPro" id="IPR014105">
    <property type="entry name" value="Carotenoid/retinoid_OxRdtase"/>
</dbReference>
<evidence type="ECO:0000313" key="8">
    <source>
        <dbReference type="Proteomes" id="UP001595715"/>
    </source>
</evidence>
<dbReference type="PANTHER" id="PTHR43734">
    <property type="entry name" value="PHYTOENE DESATURASE"/>
    <property type="match status" value="1"/>
</dbReference>
<evidence type="ECO:0000256" key="3">
    <source>
        <dbReference type="ARBA" id="ARBA00023002"/>
    </source>
</evidence>